<accession>A0A446BBI5</accession>
<dbReference type="InterPro" id="IPR012338">
    <property type="entry name" value="Beta-lactam/transpept-like"/>
</dbReference>
<evidence type="ECO:0000313" key="4">
    <source>
        <dbReference type="EMBL" id="SPQ19873.1"/>
    </source>
</evidence>
<evidence type="ECO:0000313" key="5">
    <source>
        <dbReference type="Proteomes" id="UP000289323"/>
    </source>
</evidence>
<dbReference type="PANTHER" id="PTHR43283:SF17">
    <property type="entry name" value="(LOVD), PUTATIVE (AFU_ORTHOLOGUE AFUA_5G00920)-RELATED"/>
    <property type="match status" value="1"/>
</dbReference>
<dbReference type="Gene3D" id="3.40.710.10">
    <property type="entry name" value="DD-peptidase/beta-lactamase superfamily"/>
    <property type="match status" value="1"/>
</dbReference>
<dbReference type="GO" id="GO:0016787">
    <property type="term" value="F:hydrolase activity"/>
    <property type="evidence" value="ECO:0007669"/>
    <property type="project" value="UniProtKB-KW"/>
</dbReference>
<evidence type="ECO:0000256" key="2">
    <source>
        <dbReference type="ARBA" id="ARBA00022801"/>
    </source>
</evidence>
<dbReference type="SUPFAM" id="SSF56601">
    <property type="entry name" value="beta-lactamase/transpeptidase-like"/>
    <property type="match status" value="1"/>
</dbReference>
<feature type="domain" description="Beta-lactamase-related" evidence="3">
    <location>
        <begin position="15"/>
        <end position="367"/>
    </location>
</feature>
<name>A0A446BBI5_9PEZI</name>
<dbReference type="InterPro" id="IPR001466">
    <property type="entry name" value="Beta-lactam-related"/>
</dbReference>
<gene>
    <name evidence="4" type="ORF">TT172_LOCUS2292</name>
</gene>
<organism evidence="4 5">
    <name type="scientific">Thermothielavioides terrestris</name>
    <dbReference type="NCBI Taxonomy" id="2587410"/>
    <lineage>
        <taxon>Eukaryota</taxon>
        <taxon>Fungi</taxon>
        <taxon>Dikarya</taxon>
        <taxon>Ascomycota</taxon>
        <taxon>Pezizomycotina</taxon>
        <taxon>Sordariomycetes</taxon>
        <taxon>Sordariomycetidae</taxon>
        <taxon>Sordariales</taxon>
        <taxon>Chaetomiaceae</taxon>
        <taxon>Thermothielavioides</taxon>
    </lineage>
</organism>
<evidence type="ECO:0000259" key="3">
    <source>
        <dbReference type="Pfam" id="PF00144"/>
    </source>
</evidence>
<dbReference type="InterPro" id="IPR050789">
    <property type="entry name" value="Diverse_Enzym_Activities"/>
</dbReference>
<dbReference type="EMBL" id="OUUZ01000001">
    <property type="protein sequence ID" value="SPQ19873.1"/>
    <property type="molecule type" value="Genomic_DNA"/>
</dbReference>
<dbReference type="Pfam" id="PF00144">
    <property type="entry name" value="Beta-lactamase"/>
    <property type="match status" value="1"/>
</dbReference>
<protein>
    <submittedName>
        <fullName evidence="4">4f8d42f8-4ad0-4dfe-aed2-780c8c62d5d9</fullName>
    </submittedName>
</protein>
<dbReference type="AlphaFoldDB" id="A0A446BBI5"/>
<evidence type="ECO:0000256" key="1">
    <source>
        <dbReference type="ARBA" id="ARBA00009009"/>
    </source>
</evidence>
<dbReference type="Proteomes" id="UP000289323">
    <property type="component" value="Unassembled WGS sequence"/>
</dbReference>
<reference evidence="4 5" key="1">
    <citation type="submission" date="2018-04" db="EMBL/GenBank/DDBJ databases">
        <authorList>
            <person name="Huttner S."/>
            <person name="Dainat J."/>
        </authorList>
    </citation>
    <scope>NUCLEOTIDE SEQUENCE [LARGE SCALE GENOMIC DNA]</scope>
</reference>
<proteinExistence type="inferred from homology"/>
<keyword evidence="2" id="KW-0378">Hydrolase</keyword>
<dbReference type="PANTHER" id="PTHR43283">
    <property type="entry name" value="BETA-LACTAMASE-RELATED"/>
    <property type="match status" value="1"/>
</dbReference>
<sequence length="407" mass="43361">MAGPTDFGESIETAFGAAIAAGKIRGAVICATDAAGNFVYDRALGERTLLSGEKRPQQLDDILYLASATKLITTVIALQCVEDGLLTLAGDLSALAPELARKQVLPPEGSGASELEPAARPITLEMLLTHTAGTAYGFLVPRLAAWREAHKDAADDGAARDPLAFQPGTGWMYGSGLDWAALVVERATGTTVDELVRRRVCAPLGIAPEDAQFYPVQGDAARARMVDLNPDDPEGLGRAVIGGAGLVKNSTGPFGGHGLFMTGAAYVKVLRSLLANDGKLLRPETVEDMFRDHVGAEAAANFRAAMEGPGSEFFRVGTAPGSRVGYGLGGLLTLENVEGWYGERTLTWGGGFTFTWFIDRKNDLCGLGAVQAALPLDFDLVAELKQTFRYDIYRKHAEWKKEQQQAS</sequence>
<comment type="similarity">
    <text evidence="1">Belongs to the class-A beta-lactamase family.</text>
</comment>